<evidence type="ECO:0008006" key="5">
    <source>
        <dbReference type="Google" id="ProtNLM"/>
    </source>
</evidence>
<sequence length="111" mass="12415">MKKIFLLTFYSLLLLTGCAGSEDDNEASQEINNNEENQTSSGEIVPTDQYGRGAQSDGQDTNDEEDPMRELSEDSDEIIVYFSRSGNTENLVRMVQDQTEADVLELTLEDP</sequence>
<organism evidence="3 4">
    <name type="scientific">Tetragenococcus halophilus</name>
    <name type="common">Pediococcus halophilus</name>
    <dbReference type="NCBI Taxonomy" id="51669"/>
    <lineage>
        <taxon>Bacteria</taxon>
        <taxon>Bacillati</taxon>
        <taxon>Bacillota</taxon>
        <taxon>Bacilli</taxon>
        <taxon>Lactobacillales</taxon>
        <taxon>Enterococcaceae</taxon>
        <taxon>Tetragenococcus</taxon>
    </lineage>
</organism>
<reference evidence="3 4" key="1">
    <citation type="journal article" date="2012" name="Int. J. Syst. Evol. Microbiol.">
        <title>Characterization of Tetragenococcus strains from sugar thick juice reveals a novel species, Tetragenococcus osmophilus sp. nov., and divides Tetragenococcus halophilus into two subspecies, T. halophilus subsp. halophilus subsp. nov. and T. halophilus subsp. flandriensis subsp. nov.</title>
        <authorList>
            <person name="Juste A."/>
            <person name="Van Trappen S."/>
            <person name="Verreth C."/>
            <person name="Cleenwerck I."/>
            <person name="De Vos P."/>
            <person name="Lievens B."/>
            <person name="Willems K.A."/>
        </authorList>
    </citation>
    <scope>NUCLEOTIDE SEQUENCE [LARGE SCALE GENOMIC DNA]</scope>
    <source>
        <strain evidence="3 4">LMG 26042</strain>
    </source>
</reference>
<proteinExistence type="predicted"/>
<accession>A0A3G5FHT6</accession>
<feature type="region of interest" description="Disordered" evidence="1">
    <location>
        <begin position="21"/>
        <end position="76"/>
    </location>
</feature>
<dbReference type="AlphaFoldDB" id="A0A3G5FHT6"/>
<evidence type="ECO:0000256" key="1">
    <source>
        <dbReference type="SAM" id="MobiDB-lite"/>
    </source>
</evidence>
<dbReference type="InterPro" id="IPR029039">
    <property type="entry name" value="Flavoprotein-like_sf"/>
</dbReference>
<protein>
    <recommendedName>
        <fullName evidence="5">Flavodoxin-like domain-containing protein</fullName>
    </recommendedName>
</protein>
<evidence type="ECO:0000313" key="3">
    <source>
        <dbReference type="EMBL" id="AYW49917.1"/>
    </source>
</evidence>
<gene>
    <name evidence="3" type="ORF">C7H83_05250</name>
</gene>
<keyword evidence="2" id="KW-0732">Signal</keyword>
<dbReference type="RefSeq" id="WP_103892354.1">
    <property type="nucleotide sequence ID" value="NZ_CP027768.1"/>
</dbReference>
<feature type="compositionally biased region" description="Polar residues" evidence="1">
    <location>
        <begin position="28"/>
        <end position="42"/>
    </location>
</feature>
<feature type="chain" id="PRO_5018157178" description="Flavodoxin-like domain-containing protein" evidence="2">
    <location>
        <begin position="22"/>
        <end position="111"/>
    </location>
</feature>
<evidence type="ECO:0000256" key="2">
    <source>
        <dbReference type="SAM" id="SignalP"/>
    </source>
</evidence>
<name>A0A3G5FHT6_TETHA</name>
<dbReference type="Gene3D" id="3.40.50.360">
    <property type="match status" value="1"/>
</dbReference>
<dbReference type="PROSITE" id="PS51257">
    <property type="entry name" value="PROKAR_LIPOPROTEIN"/>
    <property type="match status" value="1"/>
</dbReference>
<feature type="compositionally biased region" description="Acidic residues" evidence="1">
    <location>
        <begin position="60"/>
        <end position="76"/>
    </location>
</feature>
<dbReference type="Proteomes" id="UP000280475">
    <property type="component" value="Chromosome"/>
</dbReference>
<dbReference type="EMBL" id="CP027768">
    <property type="protein sequence ID" value="AYW49917.1"/>
    <property type="molecule type" value="Genomic_DNA"/>
</dbReference>
<evidence type="ECO:0000313" key="4">
    <source>
        <dbReference type="Proteomes" id="UP000280475"/>
    </source>
</evidence>
<feature type="signal peptide" evidence="2">
    <location>
        <begin position="1"/>
        <end position="21"/>
    </location>
</feature>